<dbReference type="InterPro" id="IPR002577">
    <property type="entry name" value="HTH_HxlR"/>
</dbReference>
<evidence type="ECO:0000256" key="1">
    <source>
        <dbReference type="ARBA" id="ARBA00023015"/>
    </source>
</evidence>
<keyword evidence="6" id="KW-1185">Reference proteome</keyword>
<evidence type="ECO:0000256" key="2">
    <source>
        <dbReference type="ARBA" id="ARBA00023125"/>
    </source>
</evidence>
<accession>A0ABY8WZK1</accession>
<dbReference type="PROSITE" id="PS51118">
    <property type="entry name" value="HTH_HXLR"/>
    <property type="match status" value="1"/>
</dbReference>
<dbReference type="Gene3D" id="1.10.10.10">
    <property type="entry name" value="Winged helix-like DNA-binding domain superfamily/Winged helix DNA-binding domain"/>
    <property type="match status" value="1"/>
</dbReference>
<reference evidence="5 6" key="1">
    <citation type="submission" date="2023-06" db="EMBL/GenBank/DDBJ databases">
        <title>Paenibacillus polygonum sp. nov., an endophytic bacterium, isolated from Polygonum lapathifolium L. in Nanji Wetland National Nature Reserve, South of Poyang Lake, Jiangxi Province, China.</title>
        <authorList>
            <person name="Yu Z."/>
        </authorList>
    </citation>
    <scope>NUCLEOTIDE SEQUENCE [LARGE SCALE GENOMIC DNA]</scope>
    <source>
        <strain evidence="5 6">C31</strain>
    </source>
</reference>
<feature type="domain" description="HTH hxlR-type" evidence="4">
    <location>
        <begin position="13"/>
        <end position="108"/>
    </location>
</feature>
<dbReference type="Proteomes" id="UP001236415">
    <property type="component" value="Chromosome"/>
</dbReference>
<organism evidence="5 6">
    <name type="scientific">Paenibacillus polygoni</name>
    <dbReference type="NCBI Taxonomy" id="3050112"/>
    <lineage>
        <taxon>Bacteria</taxon>
        <taxon>Bacillati</taxon>
        <taxon>Bacillota</taxon>
        <taxon>Bacilli</taxon>
        <taxon>Bacillales</taxon>
        <taxon>Paenibacillaceae</taxon>
        <taxon>Paenibacillus</taxon>
    </lineage>
</organism>
<evidence type="ECO:0000256" key="3">
    <source>
        <dbReference type="ARBA" id="ARBA00023163"/>
    </source>
</evidence>
<keyword evidence="1" id="KW-0805">Transcription regulation</keyword>
<dbReference type="Pfam" id="PF01638">
    <property type="entry name" value="HxlR"/>
    <property type="match status" value="1"/>
</dbReference>
<proteinExistence type="predicted"/>
<dbReference type="InterPro" id="IPR036390">
    <property type="entry name" value="WH_DNA-bd_sf"/>
</dbReference>
<gene>
    <name evidence="5" type="ORF">QPK24_20165</name>
</gene>
<dbReference type="PANTHER" id="PTHR33204:SF37">
    <property type="entry name" value="HTH-TYPE TRANSCRIPTIONAL REGULATOR YODB"/>
    <property type="match status" value="1"/>
</dbReference>
<evidence type="ECO:0000313" key="5">
    <source>
        <dbReference type="EMBL" id="WIV18652.1"/>
    </source>
</evidence>
<dbReference type="SUPFAM" id="SSF46785">
    <property type="entry name" value="Winged helix' DNA-binding domain"/>
    <property type="match status" value="1"/>
</dbReference>
<name>A0ABY8WZK1_9BACL</name>
<sequence>MDQESMSSYLKMCEKVTQSYQIIGRKWVAPIIHTLMEEPKRFSEIHALIPDLSKRVLVERMKELEEEGIILRNVIADRPVRTEYSLTRKGTELARALNAVGRWAKEWL</sequence>
<dbReference type="EMBL" id="CP127162">
    <property type="protein sequence ID" value="WIV18652.1"/>
    <property type="molecule type" value="Genomic_DNA"/>
</dbReference>
<dbReference type="PANTHER" id="PTHR33204">
    <property type="entry name" value="TRANSCRIPTIONAL REGULATOR, MARR FAMILY"/>
    <property type="match status" value="1"/>
</dbReference>
<dbReference type="InterPro" id="IPR036388">
    <property type="entry name" value="WH-like_DNA-bd_sf"/>
</dbReference>
<evidence type="ECO:0000259" key="4">
    <source>
        <dbReference type="PROSITE" id="PS51118"/>
    </source>
</evidence>
<keyword evidence="3" id="KW-0804">Transcription</keyword>
<keyword evidence="2" id="KW-0238">DNA-binding</keyword>
<protein>
    <submittedName>
        <fullName evidence="5">Helix-turn-helix domain-containing protein</fullName>
    </submittedName>
</protein>
<evidence type="ECO:0000313" key="6">
    <source>
        <dbReference type="Proteomes" id="UP001236415"/>
    </source>
</evidence>